<organism evidence="2 3">
    <name type="scientific">Novosphingobium umbonatum</name>
    <dbReference type="NCBI Taxonomy" id="1908524"/>
    <lineage>
        <taxon>Bacteria</taxon>
        <taxon>Pseudomonadati</taxon>
        <taxon>Pseudomonadota</taxon>
        <taxon>Alphaproteobacteria</taxon>
        <taxon>Sphingomonadales</taxon>
        <taxon>Sphingomonadaceae</taxon>
        <taxon>Novosphingobium</taxon>
    </lineage>
</organism>
<keyword evidence="1" id="KW-1133">Transmembrane helix</keyword>
<dbReference type="AlphaFoldDB" id="A0A3S2UXU0"/>
<feature type="transmembrane region" description="Helical" evidence="1">
    <location>
        <begin position="76"/>
        <end position="94"/>
    </location>
</feature>
<evidence type="ECO:0000313" key="2">
    <source>
        <dbReference type="EMBL" id="RVU07986.1"/>
    </source>
</evidence>
<evidence type="ECO:0000256" key="1">
    <source>
        <dbReference type="SAM" id="Phobius"/>
    </source>
</evidence>
<dbReference type="EMBL" id="SACO01000001">
    <property type="protein sequence ID" value="RVU07986.1"/>
    <property type="molecule type" value="Genomic_DNA"/>
</dbReference>
<reference evidence="2 3" key="1">
    <citation type="submission" date="2019-01" db="EMBL/GenBank/DDBJ databases">
        <authorList>
            <person name="Chen W.-M."/>
        </authorList>
    </citation>
    <scope>NUCLEOTIDE SEQUENCE [LARGE SCALE GENOMIC DNA]</scope>
    <source>
        <strain evidence="2 3">FSY-9</strain>
    </source>
</reference>
<dbReference type="Proteomes" id="UP000282837">
    <property type="component" value="Unassembled WGS sequence"/>
</dbReference>
<feature type="transmembrane region" description="Helical" evidence="1">
    <location>
        <begin position="43"/>
        <end position="64"/>
    </location>
</feature>
<sequence length="162" mass="17541">MLHQIPQPHALPRPLVLLGLSGVLPQLGCLLACHIWPEARWFALAAGCFYAAIILSFLGGLWWMASMLAGWRHGGLYALAVLPSLIGWGALLPWCFGWVWPAPSLLVLALVLLASPMVDQRLEQALAGRIALPAGWLRLRVMMASGLALLTLALAFLAFTTL</sequence>
<name>A0A3S2UXU0_9SPHN</name>
<dbReference type="Pfam" id="PF11911">
    <property type="entry name" value="DUF3429"/>
    <property type="match status" value="1"/>
</dbReference>
<keyword evidence="1" id="KW-0472">Membrane</keyword>
<dbReference type="InterPro" id="IPR021836">
    <property type="entry name" value="DUF3429"/>
</dbReference>
<keyword evidence="1" id="KW-0812">Transmembrane</keyword>
<feature type="transmembrane region" description="Helical" evidence="1">
    <location>
        <begin position="100"/>
        <end position="118"/>
    </location>
</feature>
<comment type="caution">
    <text evidence="2">The sequence shown here is derived from an EMBL/GenBank/DDBJ whole genome shotgun (WGS) entry which is preliminary data.</text>
</comment>
<protein>
    <submittedName>
        <fullName evidence="2">DUF3429 family protein</fullName>
    </submittedName>
</protein>
<dbReference type="OrthoDB" id="5297436at2"/>
<proteinExistence type="predicted"/>
<feature type="transmembrane region" description="Helical" evidence="1">
    <location>
        <begin position="139"/>
        <end position="159"/>
    </location>
</feature>
<accession>A0A3S2UXU0</accession>
<keyword evidence="3" id="KW-1185">Reference proteome</keyword>
<gene>
    <name evidence="2" type="ORF">EOE18_02215</name>
</gene>
<evidence type="ECO:0000313" key="3">
    <source>
        <dbReference type="Proteomes" id="UP000282837"/>
    </source>
</evidence>
<feature type="transmembrane region" description="Helical" evidence="1">
    <location>
        <begin position="15"/>
        <end position="37"/>
    </location>
</feature>